<feature type="transmembrane region" description="Helical" evidence="3">
    <location>
        <begin position="79"/>
        <end position="95"/>
    </location>
</feature>
<dbReference type="GO" id="GO:0044233">
    <property type="term" value="C:mitochondria-associated endoplasmic reticulum membrane contact site"/>
    <property type="evidence" value="ECO:0007669"/>
    <property type="project" value="TreeGrafter"/>
</dbReference>
<evidence type="ECO:0000313" key="5">
    <source>
        <dbReference type="Proteomes" id="UP000276776"/>
    </source>
</evidence>
<keyword evidence="3" id="KW-0812">Transmembrane</keyword>
<feature type="transmembrane region" description="Helical" evidence="3">
    <location>
        <begin position="56"/>
        <end position="73"/>
    </location>
</feature>
<sequence length="242" mass="28507">MNFESISILKSNQTAMSMWNALSELIMTRIDDIIYTELLLISFFFSLFMRRIRWGIIREIFGALIGVSLIYYFTGWKLFYSLTIVVVNIILNSVIKNNYLPLISFLVTFIYLGFLRAIHLIGLPALVSHSNAVQLILTLRLVGLSFEISDSRKKNELKYDPKKTRFIKEPSWWQSFLYAYNFPGLFTGPYYTYAMYRDVIDNDNIMDISVWEHIGWRLYNFAWSLPAFLILVYAFPIEVRFL</sequence>
<organism evidence="6">
    <name type="scientific">Thelazia callipaeda</name>
    <name type="common">Oriental eyeworm</name>
    <name type="synonym">Parasitic nematode</name>
    <dbReference type="NCBI Taxonomy" id="103827"/>
    <lineage>
        <taxon>Eukaryota</taxon>
        <taxon>Metazoa</taxon>
        <taxon>Ecdysozoa</taxon>
        <taxon>Nematoda</taxon>
        <taxon>Chromadorea</taxon>
        <taxon>Rhabditida</taxon>
        <taxon>Spirurina</taxon>
        <taxon>Spiruromorpha</taxon>
        <taxon>Thelazioidea</taxon>
        <taxon>Thelaziidae</taxon>
        <taxon>Thelazia</taxon>
    </lineage>
</organism>
<dbReference type="Proteomes" id="UP000276776">
    <property type="component" value="Unassembled WGS sequence"/>
</dbReference>
<keyword evidence="3" id="KW-0472">Membrane</keyword>
<evidence type="ECO:0000313" key="6">
    <source>
        <dbReference type="WBParaSite" id="TCLT_0000797001-mRNA-1"/>
    </source>
</evidence>
<feature type="transmembrane region" description="Helical" evidence="3">
    <location>
        <begin position="171"/>
        <end position="194"/>
    </location>
</feature>
<protein>
    <submittedName>
        <fullName evidence="6">O-antigen ligase domain-containing protein</fullName>
    </submittedName>
</protein>
<dbReference type="OMA" id="ANASMWT"/>
<dbReference type="WBParaSite" id="TCLT_0000797001-mRNA-1">
    <property type="protein sequence ID" value="TCLT_0000797001-mRNA-1"/>
    <property type="gene ID" value="TCLT_0000797001"/>
</dbReference>
<evidence type="ECO:0000256" key="3">
    <source>
        <dbReference type="SAM" id="Phobius"/>
    </source>
</evidence>
<reference evidence="6" key="1">
    <citation type="submission" date="2017-02" db="UniProtKB">
        <authorList>
            <consortium name="WormBaseParasite"/>
        </authorList>
    </citation>
    <scope>IDENTIFICATION</scope>
</reference>
<gene>
    <name evidence="4" type="ORF">TCLT_LOCUS7959</name>
</gene>
<keyword evidence="3" id="KW-1133">Transmembrane helix</keyword>
<accession>A0A0N5D4R3</accession>
<dbReference type="OrthoDB" id="7663182at2759"/>
<dbReference type="EMBL" id="UYYF01004564">
    <property type="protein sequence ID" value="VDN05470.1"/>
    <property type="molecule type" value="Genomic_DNA"/>
</dbReference>
<comment type="similarity">
    <text evidence="2">Belongs to the membrane-bound acyltransferase family.</text>
</comment>
<dbReference type="AlphaFoldDB" id="A0A0N5D4R3"/>
<dbReference type="GO" id="GO:0030258">
    <property type="term" value="P:lipid modification"/>
    <property type="evidence" value="ECO:0007669"/>
    <property type="project" value="TreeGrafter"/>
</dbReference>
<dbReference type="STRING" id="103827.A0A0N5D4R3"/>
<proteinExistence type="inferred from homology"/>
<dbReference type="GO" id="GO:0006661">
    <property type="term" value="P:phosphatidylinositol biosynthetic process"/>
    <property type="evidence" value="ECO:0007669"/>
    <property type="project" value="TreeGrafter"/>
</dbReference>
<evidence type="ECO:0000256" key="1">
    <source>
        <dbReference type="ARBA" id="ARBA00005189"/>
    </source>
</evidence>
<dbReference type="GO" id="GO:0016020">
    <property type="term" value="C:membrane"/>
    <property type="evidence" value="ECO:0007669"/>
    <property type="project" value="TreeGrafter"/>
</dbReference>
<reference evidence="4 5" key="2">
    <citation type="submission" date="2018-11" db="EMBL/GenBank/DDBJ databases">
        <authorList>
            <consortium name="Pathogen Informatics"/>
        </authorList>
    </citation>
    <scope>NUCLEOTIDE SEQUENCE [LARGE SCALE GENOMIC DNA]</scope>
</reference>
<comment type="pathway">
    <text evidence="1">Lipid metabolism.</text>
</comment>
<dbReference type="GO" id="GO:0071617">
    <property type="term" value="F:lysophospholipid acyltransferase activity"/>
    <property type="evidence" value="ECO:0007669"/>
    <property type="project" value="TreeGrafter"/>
</dbReference>
<dbReference type="PANTHER" id="PTHR13906:SF16">
    <property type="entry name" value="LYSOPHOSPHOLIPID ACYLTRANSFERASE 7"/>
    <property type="match status" value="1"/>
</dbReference>
<dbReference type="PANTHER" id="PTHR13906">
    <property type="entry name" value="PORCUPINE"/>
    <property type="match status" value="1"/>
</dbReference>
<evidence type="ECO:0000256" key="2">
    <source>
        <dbReference type="ARBA" id="ARBA00010323"/>
    </source>
</evidence>
<feature type="transmembrane region" description="Helical" evidence="3">
    <location>
        <begin position="33"/>
        <end position="49"/>
    </location>
</feature>
<keyword evidence="5" id="KW-1185">Reference proteome</keyword>
<dbReference type="InterPro" id="IPR049941">
    <property type="entry name" value="LPLAT_7/PORCN-like"/>
</dbReference>
<name>A0A0N5D4R3_THECL</name>
<feature type="transmembrane region" description="Helical" evidence="3">
    <location>
        <begin position="214"/>
        <end position="235"/>
    </location>
</feature>
<feature type="transmembrane region" description="Helical" evidence="3">
    <location>
        <begin position="102"/>
        <end position="126"/>
    </location>
</feature>
<evidence type="ECO:0000313" key="4">
    <source>
        <dbReference type="EMBL" id="VDN05470.1"/>
    </source>
</evidence>